<dbReference type="EMBL" id="PGCI01000862">
    <property type="protein sequence ID" value="PLW13144.1"/>
    <property type="molecule type" value="Genomic_DNA"/>
</dbReference>
<proteinExistence type="predicted"/>
<reference evidence="1 2" key="1">
    <citation type="submission" date="2017-11" db="EMBL/GenBank/DDBJ databases">
        <title>De novo assembly and phasing of dikaryotic genomes from two isolates of Puccinia coronata f. sp. avenae, the causal agent of oat crown rust.</title>
        <authorList>
            <person name="Miller M.E."/>
            <person name="Zhang Y."/>
            <person name="Omidvar V."/>
            <person name="Sperschneider J."/>
            <person name="Schwessinger B."/>
            <person name="Raley C."/>
            <person name="Palmer J.M."/>
            <person name="Garnica D."/>
            <person name="Upadhyaya N."/>
            <person name="Rathjen J."/>
            <person name="Taylor J.M."/>
            <person name="Park R.F."/>
            <person name="Dodds P.N."/>
            <person name="Hirsch C.D."/>
            <person name="Kianian S.F."/>
            <person name="Figueroa M."/>
        </authorList>
    </citation>
    <scope>NUCLEOTIDE SEQUENCE [LARGE SCALE GENOMIC DNA]</scope>
    <source>
        <strain evidence="1">12SD80</strain>
    </source>
</reference>
<gene>
    <name evidence="1" type="ORF">PCASD_18240</name>
</gene>
<protein>
    <submittedName>
        <fullName evidence="1">Uncharacterized protein</fullName>
    </submittedName>
</protein>
<accession>A0A2N5SIU7</accession>
<dbReference type="AlphaFoldDB" id="A0A2N5SIU7"/>
<name>A0A2N5SIU7_9BASI</name>
<dbReference type="Proteomes" id="UP000235392">
    <property type="component" value="Unassembled WGS sequence"/>
</dbReference>
<comment type="caution">
    <text evidence="1">The sequence shown here is derived from an EMBL/GenBank/DDBJ whole genome shotgun (WGS) entry which is preliminary data.</text>
</comment>
<sequence>MRMALATGVAFEVSICYKTACGVTHGDVNVCVRTYICTKKDRSLRQKIYAADLADVYVSRNIPQQPPKADLDMTLGAHGFLGSRVGLERLFGAIFFNLPPRNTSHPALISLILKTWRPLVAKKYNRLSVSRLRNAPSLHKDRAPLTCQLHSGKGDPPPRTQQSCWKITLSLSRTKSTSGGGRKPTLFCTRIFRNFDNNFAEVGLN</sequence>
<evidence type="ECO:0000313" key="1">
    <source>
        <dbReference type="EMBL" id="PLW13144.1"/>
    </source>
</evidence>
<evidence type="ECO:0000313" key="2">
    <source>
        <dbReference type="Proteomes" id="UP000235392"/>
    </source>
</evidence>
<organism evidence="1 2">
    <name type="scientific">Puccinia coronata f. sp. avenae</name>
    <dbReference type="NCBI Taxonomy" id="200324"/>
    <lineage>
        <taxon>Eukaryota</taxon>
        <taxon>Fungi</taxon>
        <taxon>Dikarya</taxon>
        <taxon>Basidiomycota</taxon>
        <taxon>Pucciniomycotina</taxon>
        <taxon>Pucciniomycetes</taxon>
        <taxon>Pucciniales</taxon>
        <taxon>Pucciniaceae</taxon>
        <taxon>Puccinia</taxon>
    </lineage>
</organism>